<evidence type="ECO:0000313" key="3">
    <source>
        <dbReference type="EMBL" id="KAJ7377475.1"/>
    </source>
</evidence>
<evidence type="ECO:0000256" key="2">
    <source>
        <dbReference type="RuleBase" id="RU003909"/>
    </source>
</evidence>
<dbReference type="SMART" id="SM00392">
    <property type="entry name" value="PROF"/>
    <property type="match status" value="1"/>
</dbReference>
<dbReference type="OrthoDB" id="421374at2759"/>
<dbReference type="InterPro" id="IPR005455">
    <property type="entry name" value="PFN_euk"/>
</dbReference>
<keyword evidence="4" id="KW-1185">Reference proteome</keyword>
<sequence length="143" mass="16065">MNNKRVSVFSEIEKSVCSVNQTSCSVLNFITAMSWDDYIDNLIAQSKDSSGHAHADKACIIGLDGGAKWNTDQHPCAFKLEPHEAAVIANCFKKKDFTRFMSCGICAESTTYTFLREFDGKTVYARKKNVDHSLFKQVKQQLL</sequence>
<accession>A0A9X0CVU7</accession>
<dbReference type="Gene3D" id="3.30.450.30">
    <property type="entry name" value="Dynein light chain 2a, cytoplasmic"/>
    <property type="match status" value="1"/>
</dbReference>
<dbReference type="EMBL" id="MU826378">
    <property type="protein sequence ID" value="KAJ7377475.1"/>
    <property type="molecule type" value="Genomic_DNA"/>
</dbReference>
<evidence type="ECO:0000313" key="4">
    <source>
        <dbReference type="Proteomes" id="UP001163046"/>
    </source>
</evidence>
<organism evidence="3 4">
    <name type="scientific">Desmophyllum pertusum</name>
    <dbReference type="NCBI Taxonomy" id="174260"/>
    <lineage>
        <taxon>Eukaryota</taxon>
        <taxon>Metazoa</taxon>
        <taxon>Cnidaria</taxon>
        <taxon>Anthozoa</taxon>
        <taxon>Hexacorallia</taxon>
        <taxon>Scleractinia</taxon>
        <taxon>Caryophylliina</taxon>
        <taxon>Caryophylliidae</taxon>
        <taxon>Desmophyllum</taxon>
    </lineage>
</organism>
<dbReference type="InterPro" id="IPR048278">
    <property type="entry name" value="PFN"/>
</dbReference>
<dbReference type="InterPro" id="IPR036140">
    <property type="entry name" value="PFN_sf"/>
</dbReference>
<evidence type="ECO:0000256" key="1">
    <source>
        <dbReference type="ARBA" id="ARBA00010058"/>
    </source>
</evidence>
<comment type="caution">
    <text evidence="3">The sequence shown here is derived from an EMBL/GenBank/DDBJ whole genome shotgun (WGS) entry which is preliminary data.</text>
</comment>
<dbReference type="SUPFAM" id="SSF55770">
    <property type="entry name" value="Profilin (actin-binding protein)"/>
    <property type="match status" value="1"/>
</dbReference>
<dbReference type="Pfam" id="PF00235">
    <property type="entry name" value="Profilin"/>
    <property type="match status" value="1"/>
</dbReference>
<proteinExistence type="inferred from homology"/>
<protein>
    <recommendedName>
        <fullName evidence="2">Profilin</fullName>
    </recommendedName>
</protein>
<dbReference type="AlphaFoldDB" id="A0A9X0CVU7"/>
<name>A0A9X0CVU7_9CNID</name>
<comment type="similarity">
    <text evidence="1 2">Belongs to the profilin family.</text>
</comment>
<keyword evidence="2" id="KW-0009">Actin-binding</keyword>
<reference evidence="3" key="1">
    <citation type="submission" date="2023-01" db="EMBL/GenBank/DDBJ databases">
        <title>Genome assembly of the deep-sea coral Lophelia pertusa.</title>
        <authorList>
            <person name="Herrera S."/>
            <person name="Cordes E."/>
        </authorList>
    </citation>
    <scope>NUCLEOTIDE SEQUENCE</scope>
    <source>
        <strain evidence="3">USNM1676648</strain>
        <tissue evidence="3">Polyp</tissue>
    </source>
</reference>
<gene>
    <name evidence="3" type="ORF">OS493_028917</name>
</gene>
<dbReference type="GO" id="GO:0003779">
    <property type="term" value="F:actin binding"/>
    <property type="evidence" value="ECO:0007669"/>
    <property type="project" value="UniProtKB-KW"/>
</dbReference>
<dbReference type="Proteomes" id="UP001163046">
    <property type="component" value="Unassembled WGS sequence"/>
</dbReference>